<dbReference type="FunFam" id="2.10.25.10:FF:000909">
    <property type="entry name" value="Notch receptor 2"/>
    <property type="match status" value="1"/>
</dbReference>
<dbReference type="InterPro" id="IPR056370">
    <property type="entry name" value="Shg-like_Ig-like"/>
</dbReference>
<dbReference type="PROSITE" id="PS00232">
    <property type="entry name" value="CADHERIN_1"/>
    <property type="match status" value="5"/>
</dbReference>
<dbReference type="Pfam" id="PF02210">
    <property type="entry name" value="Laminin_G_2"/>
    <property type="match status" value="1"/>
</dbReference>
<dbReference type="GO" id="GO:0016339">
    <property type="term" value="P:calcium-dependent cell-cell adhesion via plasma membrane cell adhesion molecules"/>
    <property type="evidence" value="ECO:0007669"/>
    <property type="project" value="TreeGrafter"/>
</dbReference>
<dbReference type="InterPro" id="IPR018247">
    <property type="entry name" value="EF_Hand_1_Ca_BS"/>
</dbReference>
<gene>
    <name evidence="19" type="ORF">CBOVIS_LOCUS9987</name>
</gene>
<evidence type="ECO:0000256" key="11">
    <source>
        <dbReference type="ARBA" id="ARBA00023180"/>
    </source>
</evidence>
<dbReference type="InterPro" id="IPR027397">
    <property type="entry name" value="Catenin-bd_sf"/>
</dbReference>
<dbReference type="EMBL" id="CADEPM010000007">
    <property type="protein sequence ID" value="CAB3408176.1"/>
    <property type="molecule type" value="Genomic_DNA"/>
</dbReference>
<dbReference type="GO" id="GO:0007156">
    <property type="term" value="P:homophilic cell adhesion via plasma membrane adhesion molecules"/>
    <property type="evidence" value="ECO:0007669"/>
    <property type="project" value="InterPro"/>
</dbReference>
<dbReference type="InterPro" id="IPR054522">
    <property type="entry name" value="Hmr1_C"/>
</dbReference>
<keyword evidence="7" id="KW-0130">Cell adhesion</keyword>
<dbReference type="GO" id="GO:0044331">
    <property type="term" value="P:cell-cell adhesion mediated by cadherin"/>
    <property type="evidence" value="ECO:0007669"/>
    <property type="project" value="TreeGrafter"/>
</dbReference>
<dbReference type="PANTHER" id="PTHR24027">
    <property type="entry name" value="CADHERIN-23"/>
    <property type="match status" value="1"/>
</dbReference>
<keyword evidence="5" id="KW-0677">Repeat</keyword>
<dbReference type="Gene3D" id="4.10.900.10">
    <property type="entry name" value="TCF3-CBD (Catenin binding domain)"/>
    <property type="match status" value="1"/>
</dbReference>
<dbReference type="Gene3D" id="2.10.25.10">
    <property type="entry name" value="Laminin"/>
    <property type="match status" value="2"/>
</dbReference>
<dbReference type="FunFam" id="2.60.40.60:FF:000374">
    <property type="entry name" value="Cadherin-related hmr-1"/>
    <property type="match status" value="1"/>
</dbReference>
<dbReference type="SMART" id="SM00181">
    <property type="entry name" value="EGF"/>
    <property type="match status" value="2"/>
</dbReference>
<dbReference type="SUPFAM" id="SSF49899">
    <property type="entry name" value="Concanavalin A-like lectins/glucanases"/>
    <property type="match status" value="2"/>
</dbReference>
<evidence type="ECO:0000313" key="20">
    <source>
        <dbReference type="Proteomes" id="UP000494206"/>
    </source>
</evidence>
<evidence type="ECO:0000256" key="13">
    <source>
        <dbReference type="PROSITE-ProRule" id="PRU00076"/>
    </source>
</evidence>
<feature type="domain" description="Cadherin" evidence="18">
    <location>
        <begin position="643"/>
        <end position="750"/>
    </location>
</feature>
<dbReference type="FunFam" id="2.60.40.60:FF:000511">
    <property type="entry name" value="Cadherin-related hmr-1"/>
    <property type="match status" value="1"/>
</dbReference>
<feature type="region of interest" description="Disordered" evidence="14">
    <location>
        <begin position="2920"/>
        <end position="2939"/>
    </location>
</feature>
<keyword evidence="11" id="KW-0325">Glycoprotein</keyword>
<feature type="domain" description="Cadherin" evidence="18">
    <location>
        <begin position="980"/>
        <end position="1093"/>
    </location>
</feature>
<reference evidence="19 20" key="1">
    <citation type="submission" date="2020-04" db="EMBL/GenBank/DDBJ databases">
        <authorList>
            <person name="Laetsch R D."/>
            <person name="Stevens L."/>
            <person name="Kumar S."/>
            <person name="Blaxter L. M."/>
        </authorList>
    </citation>
    <scope>NUCLEOTIDE SEQUENCE [LARGE SCALE GENOMIC DNA]</scope>
</reference>
<dbReference type="PROSITE" id="PS00022">
    <property type="entry name" value="EGF_1"/>
    <property type="match status" value="1"/>
</dbReference>
<dbReference type="CDD" id="cd00110">
    <property type="entry name" value="LamG"/>
    <property type="match status" value="1"/>
</dbReference>
<feature type="domain" description="Cadherin" evidence="18">
    <location>
        <begin position="1211"/>
        <end position="1334"/>
    </location>
</feature>
<dbReference type="PANTHER" id="PTHR24027:SF438">
    <property type="entry name" value="CADHERIN 23"/>
    <property type="match status" value="1"/>
</dbReference>
<protein>
    <submittedName>
        <fullName evidence="19">Uncharacterized protein</fullName>
    </submittedName>
</protein>
<evidence type="ECO:0000313" key="19">
    <source>
        <dbReference type="EMBL" id="CAB3408176.1"/>
    </source>
</evidence>
<comment type="caution">
    <text evidence="13">Lacks conserved residue(s) required for the propagation of feature annotation.</text>
</comment>
<dbReference type="PROSITE" id="PS50268">
    <property type="entry name" value="CADHERIN_2"/>
    <property type="match status" value="14"/>
</dbReference>
<feature type="transmembrane region" description="Helical" evidence="15">
    <location>
        <begin position="2846"/>
        <end position="2867"/>
    </location>
</feature>
<organism evidence="19 20">
    <name type="scientific">Caenorhabditis bovis</name>
    <dbReference type="NCBI Taxonomy" id="2654633"/>
    <lineage>
        <taxon>Eukaryota</taxon>
        <taxon>Metazoa</taxon>
        <taxon>Ecdysozoa</taxon>
        <taxon>Nematoda</taxon>
        <taxon>Chromadorea</taxon>
        <taxon>Rhabditida</taxon>
        <taxon>Rhabditina</taxon>
        <taxon>Rhabditomorpha</taxon>
        <taxon>Rhabditoidea</taxon>
        <taxon>Rhabditidae</taxon>
        <taxon>Peloderinae</taxon>
        <taxon>Caenorhabditis</taxon>
    </lineage>
</organism>
<feature type="domain" description="Cadherin" evidence="18">
    <location>
        <begin position="889"/>
        <end position="979"/>
    </location>
</feature>
<dbReference type="GO" id="GO:0005912">
    <property type="term" value="C:adherens junction"/>
    <property type="evidence" value="ECO:0007669"/>
    <property type="project" value="TreeGrafter"/>
</dbReference>
<evidence type="ECO:0000256" key="15">
    <source>
        <dbReference type="SAM" id="Phobius"/>
    </source>
</evidence>
<feature type="domain" description="Cadherin" evidence="18">
    <location>
        <begin position="1565"/>
        <end position="1660"/>
    </location>
</feature>
<feature type="domain" description="Cadherin" evidence="18">
    <location>
        <begin position="1335"/>
        <end position="1435"/>
    </location>
</feature>
<evidence type="ECO:0000256" key="9">
    <source>
        <dbReference type="ARBA" id="ARBA00023136"/>
    </source>
</evidence>
<sequence length="2980" mass="330867">MRKFVLLDVRAVGCYGTARISILPYLVDEQWDRRKARTLTKVPLDAPIGWLVADLRFQKLIANQETIEFQQSLFSYLFQIDDGFRIVTNSSISHLRGELFELILTAKEESYRRVIALYLYVDPPRNQNAHFLSNNYHTTVYSTSNVGSKLVFSQPIAIRAVDLARRAYIAPVSTVVGLPFMIASNGPSAVDMAVSTPLSNFKEDRTFIVYLAAFDADGEIQSQTKITIDLKIVDEPFQKYSVNFDENIAENFTIFQIPQKNGLSRFKLVEPSRLFAVEELSGRVSTRKEIGYGRYHLQFVSSNSKKTKKVQRILLEIHVKLKHAKKNRGRRHLEDLVFEVNENEIEHNDEMKIPLMAGETIGELNTAKDLLIIEQNGQIRFRAPPNYEKTSSIIATVPINGLMNSRAQSIRINVRDIDEPPAFVNSPLPMLAVVPLNPTIGRVVFQFVARDEAGDGDADVLYNLIDVIPSGSFIVDSKSGVVRTAWNKYERGETYRVSVQAVDATPSDNSTSQVSEVAILEILADDRPPQFARQNYEVTVTEDNQIDYSVVDMKAQSFRSIEDGKTKGEITYSLEGISSDEAKWFRIDPITGIVHLTRELDYDDPALPKSHSFKVTAREDNRETKIDLKINIGDVNDNAPTFTRPLYTAQVREDIPLNQVILKVTAIDKDSGENARIDYTVDNANFTINDRGEISARVRLDADQLNERHFVYRFNVTAKDHGNPALSSTAAVHVRTENTNDEHAVFLPTSHYTAFVAEDAQGGTPVIQIQARDADRDEVTYAFVDSNNEHPTLTMNLFTIDQHTGLVKLRNGVTPADLAEAQNPINLTVQVKDDGSCCVYPSETHFSYATLLIGIEDVNNNKPEFPDCAKYSEMAKILEGTYKTNPPTIIKVEATDDDSSANGDIVYSLYYTQSESRKAFVIDRNSGVLTPSPHVVFDRETRPREDVTVKATDRGDRPLIGFCQFSVEVVDVNDNAPQFELPSYETSVSRFESVGTSVITVFAYDNDAAHNAEISYSLEPDTTAGEEHANDIQFFELVNRRSGEITLVKNIPYQKSKFVFNVVANDNGVPEAQTSVAQVILNVLDRQHKAPKWQSSPDCKALVSVVENVEMNRIILRCRAVSGDGSRSQTVYKLSTTGGHNSKVDSKFRQFNRFEDGNEWVEVAIMEPLDYEQINNYTLTLSATDVSSQVTSTKTFVVEVRDVNDVVPQFTVDLFTGTIDEELTPNEYLEKTNGKPIVTVKAIDNDSNGPQNEIHYRIVETPEGRETRYFRIDELTGEIFPNDKFDREKIDMYILTVEARDNSPSALPGTKGPNKDNVKVQIVINDVNDNPPLFEEQKYIGRVKESEGEGHDVITVKAHDLDKHSNLRYHLVGANGGRIPFGVRTDSGTIFVKEMLDFEHTDQYHLVLIASDGRHNATTNVFIHIEDVNDNAPMFEQQKYATTVVEEDVDVPRVLFNVKATDADQDEKSSKIVYRLEGQGADDVFRIGAYTGVIELMKPLDRDPPEGVPSWNFVVQAIDDDGNGLVGYADVQVNVRDINDNAPIFPERLFGFIEENREPIHDDGVYFMDVQARDFDDPTTENANIEYRIVANKLISGEPVFRIDKQTGKIFAMRSLDREIVSEREFVIEVRANDRGVPSREGFANVTIKILDMNDNAPFFEKTKYVGSVEETAPVGAAIMSFSAFDADVEAKDNVFTYQLAEENDYFYVSTDKDSTQSSVGVLRVKQPLDFEDDAQRLGFDLRIRVNDGRHNAETSAHVSVLDRNDHAPVIHGAGEHTLREDAAPGTVLGVYTTTDRDANDSASPTLAYNDLSLPFGLDQSIQKSRFATLAGVRARDIHVFVMKNISEDTPVGTVLETFKAHDPSNPMYNFSFRINRQSDPKRQFTIDQDGTLRVAHKLDREDIAVYNLIIEAYDNSNNIGRQMVAVYLQDVNDNGPEPYTVPRPCIFRENTPVNQLGTCEIRATDRDTAEYGPPFTMELAPNFKFGQYLNVVFNPNGDGGNGSMTITPLQEFDREAPVPGKILEIPLKLTDRAGKTNLASVHVIIGDVNDNPMHDGKMTIHVNSYLGRLKQTVIGRVFVDDADDWDLPDKTFSWKESRSGFELSPKGDITMEANMPPGTYTMSANCHDNARDEDAVGYITVIVNAIPQIAFDNQGAVQLLIAEDTPLQLPDDFIRADSNGQSMMDLFKQEMTAYMGGDVSIDVFSVQVGIATLQTKDVPVLNVRFNARGTTYRDAAQLNGLVSAHREDLKQRLGVDIVGVGIDMCKFTTCDAGCQTLHSADYDGIVVSANSTVVVGVNATSRDDCTCPIWRAPPACQHSVCHNDGVCHNTNPGFFCECRNDGLKGSRCQGTTRSFGGNGFAWYKPMPACTSLNISFSFMTTQSDALLYYNGPMETDSTGTQIEYSDYIFIHLRGGRVSLEVSMNGQSRSTLEVASSALNDGTWHEIAVMQEGKRVELVVDSCRYLGMGADESSCRSELYTPDDDERLNIVTPLQIGGLAPLSGQDYPPSVPRAGLNGCIRNLYVNGDQYDLATPAFEANSERGCRLWGTTCDSNSVDSLNHCVHGDCYADVQGSAAMVAKCVCDPGWGGSRCERKIEWMQFSSGGFIDYSPRIAFPEQVSDIELLFIAGKVSGAAELSYGTDSQQSYVSTNLETTNNGITASAKFDIAAGGQRSQHELRVNEVLLKENASYWLQFTRNPTRASLTIDGAYSVAQQLPRGQPFSLQVNQIMLGSQGQGKGFQGCIGTYRWSKQNLPLKKGGAMDENEESIVSIQNTGGVQEGCDLRITCADLPVGYCGGSFSCIDFWKGPFCTCPDGANAILGEDGQVVGCGATLAVSKLGISSPAIILILVSLCLLILLVLLMVVYTRRTPIPFESVRPEEMNRDNLRPYAVEGGGEADNDQYSIAGLRKPVMPLETGLGGAPPPLYPPRAPKRDDVLNSQIKDLESDQNAAPYDELRIYDDERDNISVVTLESIESAQ</sequence>
<dbReference type="FunFam" id="2.60.40.60:FF:000092">
    <property type="entry name" value="Protocadherin 8"/>
    <property type="match status" value="1"/>
</dbReference>
<evidence type="ECO:0000256" key="5">
    <source>
        <dbReference type="ARBA" id="ARBA00022737"/>
    </source>
</evidence>
<accession>A0A8S1F6Q8</accession>
<feature type="disulfide bond" evidence="13">
    <location>
        <begin position="2584"/>
        <end position="2593"/>
    </location>
</feature>
<evidence type="ECO:0000256" key="8">
    <source>
        <dbReference type="ARBA" id="ARBA00022989"/>
    </source>
</evidence>
<dbReference type="OrthoDB" id="6079678at2759"/>
<proteinExistence type="predicted"/>
<dbReference type="GO" id="GO:0005509">
    <property type="term" value="F:calcium ion binding"/>
    <property type="evidence" value="ECO:0007669"/>
    <property type="project" value="UniProtKB-UniRule"/>
</dbReference>
<dbReference type="InterPro" id="IPR000152">
    <property type="entry name" value="EGF-type_Asp/Asn_hydroxyl_site"/>
</dbReference>
<keyword evidence="4" id="KW-0732">Signal</keyword>
<evidence type="ECO:0000256" key="10">
    <source>
        <dbReference type="ARBA" id="ARBA00023157"/>
    </source>
</evidence>
<feature type="domain" description="Cadherin" evidence="18">
    <location>
        <begin position="426"/>
        <end position="531"/>
    </location>
</feature>
<name>A0A8S1F6Q8_9PELO</name>
<feature type="domain" description="Cadherin" evidence="18">
    <location>
        <begin position="1846"/>
        <end position="1941"/>
    </location>
</feature>
<dbReference type="InterPro" id="IPR020894">
    <property type="entry name" value="Cadherin_CS"/>
</dbReference>
<evidence type="ECO:0000256" key="7">
    <source>
        <dbReference type="ARBA" id="ARBA00022889"/>
    </source>
</evidence>
<dbReference type="PROSITE" id="PS00010">
    <property type="entry name" value="ASX_HYDROXYL"/>
    <property type="match status" value="1"/>
</dbReference>
<dbReference type="SUPFAM" id="SSF49313">
    <property type="entry name" value="Cadherin-like"/>
    <property type="match status" value="14"/>
</dbReference>
<dbReference type="SMART" id="SM00282">
    <property type="entry name" value="LamG"/>
    <property type="match status" value="1"/>
</dbReference>
<keyword evidence="20" id="KW-1185">Reference proteome</keyword>
<dbReference type="InterPro" id="IPR056448">
    <property type="entry name" value="EGF_Hmr-1"/>
</dbReference>
<keyword evidence="9 15" id="KW-0472">Membrane</keyword>
<dbReference type="Pfam" id="PF24613">
    <property type="entry name" value="EGF_Hmr-1"/>
    <property type="match status" value="1"/>
</dbReference>
<dbReference type="GO" id="GO:0009887">
    <property type="term" value="P:animal organ morphogenesis"/>
    <property type="evidence" value="ECO:0007669"/>
    <property type="project" value="UniProtKB-ARBA"/>
</dbReference>
<keyword evidence="2 13" id="KW-0245">EGF-like domain</keyword>
<keyword evidence="6 12" id="KW-0106">Calcium</keyword>
<feature type="domain" description="Cadherin" evidence="18">
    <location>
        <begin position="1661"/>
        <end position="1771"/>
    </location>
</feature>
<feature type="domain" description="Cadherin" evidence="18">
    <location>
        <begin position="1103"/>
        <end position="1210"/>
    </location>
</feature>
<dbReference type="Gene3D" id="2.60.40.60">
    <property type="entry name" value="Cadherins"/>
    <property type="match status" value="14"/>
</dbReference>
<dbReference type="PROSITE" id="PS50026">
    <property type="entry name" value="EGF_3"/>
    <property type="match status" value="2"/>
</dbReference>
<evidence type="ECO:0000259" key="16">
    <source>
        <dbReference type="PROSITE" id="PS50025"/>
    </source>
</evidence>
<dbReference type="PROSITE" id="PS50025">
    <property type="entry name" value="LAM_G_DOMAIN"/>
    <property type="match status" value="1"/>
</dbReference>
<dbReference type="GO" id="GO:0016342">
    <property type="term" value="C:catenin complex"/>
    <property type="evidence" value="ECO:0007669"/>
    <property type="project" value="TreeGrafter"/>
</dbReference>
<dbReference type="InterPro" id="IPR000742">
    <property type="entry name" value="EGF"/>
</dbReference>
<dbReference type="GO" id="GO:0007043">
    <property type="term" value="P:cell-cell junction assembly"/>
    <property type="evidence" value="ECO:0007669"/>
    <property type="project" value="TreeGrafter"/>
</dbReference>
<dbReference type="Pfam" id="PF24811">
    <property type="entry name" value="Ig_Shg"/>
    <property type="match status" value="1"/>
</dbReference>
<keyword evidence="8 15" id="KW-1133">Transmembrane helix</keyword>
<dbReference type="FunFam" id="2.60.40.60:FF:000024">
    <property type="entry name" value="FAT atypical cadherin 3"/>
    <property type="match status" value="1"/>
</dbReference>
<comment type="caution">
    <text evidence="19">The sequence shown here is derived from an EMBL/GenBank/DDBJ whole genome shotgun (WGS) entry which is preliminary data.</text>
</comment>
<evidence type="ECO:0000259" key="18">
    <source>
        <dbReference type="PROSITE" id="PS50268"/>
    </source>
</evidence>
<dbReference type="InterPro" id="IPR002126">
    <property type="entry name" value="Cadherin-like_dom"/>
</dbReference>
<keyword evidence="3 15" id="KW-0812">Transmembrane</keyword>
<comment type="subcellular location">
    <subcellularLocation>
        <location evidence="1">Membrane</location>
        <topology evidence="1">Single-pass membrane protein</topology>
    </subcellularLocation>
</comment>
<dbReference type="InterPro" id="IPR015919">
    <property type="entry name" value="Cadherin-like_sf"/>
</dbReference>
<dbReference type="InterPro" id="IPR013320">
    <property type="entry name" value="ConA-like_dom_sf"/>
</dbReference>
<evidence type="ECO:0000259" key="17">
    <source>
        <dbReference type="PROSITE" id="PS50026"/>
    </source>
</evidence>
<evidence type="ECO:0000256" key="1">
    <source>
        <dbReference type="ARBA" id="ARBA00004167"/>
    </source>
</evidence>
<feature type="domain" description="EGF-like" evidence="17">
    <location>
        <begin position="2559"/>
        <end position="2594"/>
    </location>
</feature>
<dbReference type="CDD" id="cd11304">
    <property type="entry name" value="Cadherin_repeat"/>
    <property type="match status" value="13"/>
</dbReference>
<evidence type="ECO:0000256" key="12">
    <source>
        <dbReference type="PROSITE-ProRule" id="PRU00043"/>
    </source>
</evidence>
<feature type="domain" description="Cadherin" evidence="18">
    <location>
        <begin position="1940"/>
        <end position="2055"/>
    </location>
</feature>
<dbReference type="GO" id="GO:0008013">
    <property type="term" value="F:beta-catenin binding"/>
    <property type="evidence" value="ECO:0007669"/>
    <property type="project" value="TreeGrafter"/>
</dbReference>
<dbReference type="GO" id="GO:0034332">
    <property type="term" value="P:adherens junction organization"/>
    <property type="evidence" value="ECO:0007669"/>
    <property type="project" value="TreeGrafter"/>
</dbReference>
<evidence type="ECO:0000256" key="14">
    <source>
        <dbReference type="SAM" id="MobiDB-lite"/>
    </source>
</evidence>
<dbReference type="PRINTS" id="PR00205">
    <property type="entry name" value="CADHERIN"/>
</dbReference>
<evidence type="ECO:0000256" key="3">
    <source>
        <dbReference type="ARBA" id="ARBA00022692"/>
    </source>
</evidence>
<dbReference type="FunFam" id="2.60.40.60:FF:000339">
    <property type="entry name" value="Cadherin-related hmr-1"/>
    <property type="match status" value="1"/>
</dbReference>
<dbReference type="PROSITE" id="PS00018">
    <property type="entry name" value="EF_HAND_1"/>
    <property type="match status" value="1"/>
</dbReference>
<dbReference type="InterPro" id="IPR001791">
    <property type="entry name" value="Laminin_G"/>
</dbReference>
<dbReference type="Gene3D" id="2.60.120.200">
    <property type="match status" value="2"/>
</dbReference>
<feature type="domain" description="Cadherin" evidence="18">
    <location>
        <begin position="1437"/>
        <end position="1545"/>
    </location>
</feature>
<dbReference type="FunFam" id="2.60.40.60:FF:000371">
    <property type="entry name" value="Cadherin-related hmr-1"/>
    <property type="match status" value="1"/>
</dbReference>
<dbReference type="GO" id="GO:0045296">
    <property type="term" value="F:cadherin binding"/>
    <property type="evidence" value="ECO:0007669"/>
    <property type="project" value="TreeGrafter"/>
</dbReference>
<dbReference type="Proteomes" id="UP000494206">
    <property type="component" value="Unassembled WGS sequence"/>
</dbReference>
<dbReference type="InterPro" id="IPR039808">
    <property type="entry name" value="Cadherin"/>
</dbReference>
<evidence type="ECO:0000256" key="6">
    <source>
        <dbReference type="ARBA" id="ARBA00022837"/>
    </source>
</evidence>
<feature type="domain" description="EGF-like" evidence="17">
    <location>
        <begin position="2313"/>
        <end position="2350"/>
    </location>
</feature>
<feature type="domain" description="Cadherin" evidence="18">
    <location>
        <begin position="748"/>
        <end position="865"/>
    </location>
</feature>
<dbReference type="FunFam" id="2.60.40.60:FF:000015">
    <property type="entry name" value="FAT atypical cadherin 1"/>
    <property type="match status" value="1"/>
</dbReference>
<dbReference type="Pfam" id="PF00028">
    <property type="entry name" value="Cadherin"/>
    <property type="match status" value="10"/>
</dbReference>
<evidence type="ECO:0000256" key="4">
    <source>
        <dbReference type="ARBA" id="ARBA00022729"/>
    </source>
</evidence>
<dbReference type="CDD" id="cd00054">
    <property type="entry name" value="EGF_CA"/>
    <property type="match status" value="1"/>
</dbReference>
<dbReference type="Pfam" id="PF22417">
    <property type="entry name" value="Hmr1_E-cad-like"/>
    <property type="match status" value="1"/>
</dbReference>
<dbReference type="GO" id="GO:0016477">
    <property type="term" value="P:cell migration"/>
    <property type="evidence" value="ECO:0007669"/>
    <property type="project" value="TreeGrafter"/>
</dbReference>
<dbReference type="GO" id="GO:0000902">
    <property type="term" value="P:cell morphogenesis"/>
    <property type="evidence" value="ECO:0007669"/>
    <property type="project" value="TreeGrafter"/>
</dbReference>
<feature type="domain" description="Laminin G" evidence="16">
    <location>
        <begin position="2351"/>
        <end position="2545"/>
    </location>
</feature>
<feature type="domain" description="Cadherin" evidence="18">
    <location>
        <begin position="532"/>
        <end position="642"/>
    </location>
</feature>
<dbReference type="SMART" id="SM00112">
    <property type="entry name" value="CA"/>
    <property type="match status" value="14"/>
</dbReference>
<evidence type="ECO:0000256" key="2">
    <source>
        <dbReference type="ARBA" id="ARBA00022536"/>
    </source>
</evidence>
<keyword evidence="10 13" id="KW-1015">Disulfide bond</keyword>
<dbReference type="PROSITE" id="PS01186">
    <property type="entry name" value="EGF_2"/>
    <property type="match status" value="1"/>
</dbReference>